<dbReference type="RefSeq" id="WP_354010397.1">
    <property type="nucleotide sequence ID" value="NZ_JBEWTA010000001.1"/>
</dbReference>
<evidence type="ECO:0000256" key="2">
    <source>
        <dbReference type="ARBA" id="ARBA00022723"/>
    </source>
</evidence>
<comment type="similarity">
    <text evidence="1">Belongs to the HpcH/HpaI aldolase family.</text>
</comment>
<dbReference type="InterPro" id="IPR050251">
    <property type="entry name" value="HpcH-HpaI_aldolase"/>
</dbReference>
<dbReference type="InterPro" id="IPR005000">
    <property type="entry name" value="Aldolase/citrate-lyase_domain"/>
</dbReference>
<evidence type="ECO:0000256" key="3">
    <source>
        <dbReference type="ARBA" id="ARBA00023239"/>
    </source>
</evidence>
<dbReference type="GO" id="GO:0016829">
    <property type="term" value="F:lyase activity"/>
    <property type="evidence" value="ECO:0007669"/>
    <property type="project" value="UniProtKB-KW"/>
</dbReference>
<keyword evidence="6" id="KW-1185">Reference proteome</keyword>
<keyword evidence="2" id="KW-0479">Metal-binding</keyword>
<comment type="caution">
    <text evidence="5">The sequence shown here is derived from an EMBL/GenBank/DDBJ whole genome shotgun (WGS) entry which is preliminary data.</text>
</comment>
<dbReference type="InterPro" id="IPR040442">
    <property type="entry name" value="Pyrv_kinase-like_dom_sf"/>
</dbReference>
<dbReference type="EC" id="4.1.2.52" evidence="5"/>
<evidence type="ECO:0000313" key="5">
    <source>
        <dbReference type="EMBL" id="MET4756033.1"/>
    </source>
</evidence>
<evidence type="ECO:0000256" key="1">
    <source>
        <dbReference type="ARBA" id="ARBA00005568"/>
    </source>
</evidence>
<dbReference type="PANTHER" id="PTHR30502">
    <property type="entry name" value="2-KETO-3-DEOXY-L-RHAMNONATE ALDOLASE"/>
    <property type="match status" value="1"/>
</dbReference>
<dbReference type="EMBL" id="JBEWTB010000002">
    <property type="protein sequence ID" value="MET4756033.1"/>
    <property type="molecule type" value="Genomic_DNA"/>
</dbReference>
<keyword evidence="3 5" id="KW-0456">Lyase</keyword>
<evidence type="ECO:0000313" key="6">
    <source>
        <dbReference type="Proteomes" id="UP001549366"/>
    </source>
</evidence>
<name>A0ABV2SE51_9GAMM</name>
<dbReference type="InterPro" id="IPR015813">
    <property type="entry name" value="Pyrv/PenolPyrv_kinase-like_dom"/>
</dbReference>
<reference evidence="5 6" key="1">
    <citation type="submission" date="2024-06" db="EMBL/GenBank/DDBJ databases">
        <title>Genomic Encyclopedia of Type Strains, Phase V (KMG-V): Genome sequencing to study the core and pangenomes of soil and plant-associated prokaryotes.</title>
        <authorList>
            <person name="Whitman W."/>
        </authorList>
    </citation>
    <scope>NUCLEOTIDE SEQUENCE [LARGE SCALE GENOMIC DNA]</scope>
    <source>
        <strain evidence="5 6">NE40</strain>
    </source>
</reference>
<accession>A0ABV2SE51</accession>
<dbReference type="SUPFAM" id="SSF51621">
    <property type="entry name" value="Phosphoenolpyruvate/pyruvate domain"/>
    <property type="match status" value="1"/>
</dbReference>
<dbReference type="Pfam" id="PF03328">
    <property type="entry name" value="HpcH_HpaI"/>
    <property type="match status" value="1"/>
</dbReference>
<dbReference type="PANTHER" id="PTHR30502:SF0">
    <property type="entry name" value="PHOSPHOENOLPYRUVATE CARBOXYLASE FAMILY PROTEIN"/>
    <property type="match status" value="1"/>
</dbReference>
<dbReference type="Proteomes" id="UP001549366">
    <property type="component" value="Unassembled WGS sequence"/>
</dbReference>
<proteinExistence type="inferred from homology"/>
<feature type="domain" description="HpcH/HpaI aldolase/citrate lyase" evidence="4">
    <location>
        <begin position="22"/>
        <end position="244"/>
    </location>
</feature>
<gene>
    <name evidence="5" type="ORF">V5J35_001225</name>
</gene>
<organism evidence="5 6">
    <name type="scientific">Endozoicomonas lisbonensis</name>
    <dbReference type="NCBI Taxonomy" id="3120522"/>
    <lineage>
        <taxon>Bacteria</taxon>
        <taxon>Pseudomonadati</taxon>
        <taxon>Pseudomonadota</taxon>
        <taxon>Gammaproteobacteria</taxon>
        <taxon>Oceanospirillales</taxon>
        <taxon>Endozoicomonadaceae</taxon>
        <taxon>Endozoicomonas</taxon>
    </lineage>
</organism>
<sequence>MQTGQLSAVLKNKEVEISGWISQPSPITGELFIKAGYSSVLIDLQHGSVGSSEARDIIKSVSRCGGQTAVRICVNEFSKASWLLDAGADMIVAPMINTVSEARELIKYCKYPPLGNRSLGPAGAIHLSGESMQTYFARANQETLAVAMVETNEAIAVLDDLLSLEGMDGIFVGPSDLAVNVSNGERIDPLSESSLQLQQKIARKAVAAGKFAGIYGINESHVQRAIEAGYQYITYGTDVGLFMEAAMRASAVTDGESRLNDKQSP</sequence>
<protein>
    <submittedName>
        <fullName evidence="5">4-hydroxy-2-oxoheptanedioate aldolase</fullName>
        <ecNumber evidence="5">4.1.2.52</ecNumber>
    </submittedName>
</protein>
<evidence type="ECO:0000259" key="4">
    <source>
        <dbReference type="Pfam" id="PF03328"/>
    </source>
</evidence>
<dbReference type="Gene3D" id="3.20.20.60">
    <property type="entry name" value="Phosphoenolpyruvate-binding domains"/>
    <property type="match status" value="1"/>
</dbReference>